<dbReference type="AlphaFoldDB" id="G3GY18"/>
<gene>
    <name evidence="1" type="ORF">I79_002671</name>
</gene>
<evidence type="ECO:0000313" key="2">
    <source>
        <dbReference type="Proteomes" id="UP000001075"/>
    </source>
</evidence>
<proteinExistence type="predicted"/>
<dbReference type="Proteomes" id="UP000001075">
    <property type="component" value="Unassembled WGS sequence"/>
</dbReference>
<reference evidence="2" key="1">
    <citation type="journal article" date="2011" name="Nat. Biotechnol.">
        <title>The genomic sequence of the Chinese hamster ovary (CHO)-K1 cell line.</title>
        <authorList>
            <person name="Xu X."/>
            <person name="Nagarajan H."/>
            <person name="Lewis N.E."/>
            <person name="Pan S."/>
            <person name="Cai Z."/>
            <person name="Liu X."/>
            <person name="Chen W."/>
            <person name="Xie M."/>
            <person name="Wang W."/>
            <person name="Hammond S."/>
            <person name="Andersen M.R."/>
            <person name="Neff N."/>
            <person name="Passarelli B."/>
            <person name="Koh W."/>
            <person name="Fan H.C."/>
            <person name="Wang J."/>
            <person name="Gui Y."/>
            <person name="Lee K.H."/>
            <person name="Betenbaugh M.J."/>
            <person name="Quake S.R."/>
            <person name="Famili I."/>
            <person name="Palsson B.O."/>
            <person name="Wang J."/>
        </authorList>
    </citation>
    <scope>NUCLEOTIDE SEQUENCE [LARGE SCALE GENOMIC DNA]</scope>
    <source>
        <strain evidence="2">CHO K1 cell line</strain>
    </source>
</reference>
<name>G3GY18_CRIGR</name>
<dbReference type="InParanoid" id="G3GY18"/>
<evidence type="ECO:0000313" key="1">
    <source>
        <dbReference type="EMBL" id="EGV96002.1"/>
    </source>
</evidence>
<sequence>MIASKYTSYTRSTGTYTFGCPHLSKQWQFCLNVKKEMYETSKVAFQRNSLLQTSKHRAVMVSYRVQLYSFSFVCENECSTRHLTTTSYYQVAKFANPNTPSFVKDFVSS</sequence>
<organism evidence="1 2">
    <name type="scientific">Cricetulus griseus</name>
    <name type="common">Chinese hamster</name>
    <name type="synonym">Cricetulus barabensis griseus</name>
    <dbReference type="NCBI Taxonomy" id="10029"/>
    <lineage>
        <taxon>Eukaryota</taxon>
        <taxon>Metazoa</taxon>
        <taxon>Chordata</taxon>
        <taxon>Craniata</taxon>
        <taxon>Vertebrata</taxon>
        <taxon>Euteleostomi</taxon>
        <taxon>Mammalia</taxon>
        <taxon>Eutheria</taxon>
        <taxon>Euarchontoglires</taxon>
        <taxon>Glires</taxon>
        <taxon>Rodentia</taxon>
        <taxon>Myomorpha</taxon>
        <taxon>Muroidea</taxon>
        <taxon>Cricetidae</taxon>
        <taxon>Cricetinae</taxon>
        <taxon>Cricetulus</taxon>
    </lineage>
</organism>
<dbReference type="EMBL" id="JH000063">
    <property type="protein sequence ID" value="EGV96002.1"/>
    <property type="molecule type" value="Genomic_DNA"/>
</dbReference>
<accession>G3GY18</accession>
<protein>
    <submittedName>
        <fullName evidence="1">Uncharacterized protein</fullName>
    </submittedName>
</protein>